<evidence type="ECO:0000259" key="5">
    <source>
        <dbReference type="PROSITE" id="PS50931"/>
    </source>
</evidence>
<dbReference type="AlphaFoldDB" id="A0A433RPH9"/>
<evidence type="ECO:0000256" key="3">
    <source>
        <dbReference type="ARBA" id="ARBA00023125"/>
    </source>
</evidence>
<comment type="caution">
    <text evidence="6">The sequence shown here is derived from an EMBL/GenBank/DDBJ whole genome shotgun (WGS) entry which is preliminary data.</text>
</comment>
<dbReference type="SUPFAM" id="SSF46785">
    <property type="entry name" value="Winged helix' DNA-binding domain"/>
    <property type="match status" value="1"/>
</dbReference>
<evidence type="ECO:0000256" key="4">
    <source>
        <dbReference type="ARBA" id="ARBA00023163"/>
    </source>
</evidence>
<dbReference type="PRINTS" id="PR00039">
    <property type="entry name" value="HTHLYSR"/>
</dbReference>
<dbReference type="EMBL" id="JTFC01000044">
    <property type="protein sequence ID" value="RUS51939.1"/>
    <property type="molecule type" value="Genomic_DNA"/>
</dbReference>
<proteinExistence type="inferred from homology"/>
<dbReference type="PANTHER" id="PTHR30419">
    <property type="entry name" value="HTH-TYPE TRANSCRIPTIONAL REGULATOR YBHD"/>
    <property type="match status" value="1"/>
</dbReference>
<dbReference type="Gene3D" id="3.40.190.290">
    <property type="match status" value="1"/>
</dbReference>
<dbReference type="PANTHER" id="PTHR30419:SF28">
    <property type="entry name" value="HTH-TYPE TRANSCRIPTIONAL REGULATOR BSDA"/>
    <property type="match status" value="1"/>
</dbReference>
<protein>
    <recommendedName>
        <fullName evidence="5">HTH lysR-type domain-containing protein</fullName>
    </recommendedName>
</protein>
<dbReference type="InterPro" id="IPR036388">
    <property type="entry name" value="WH-like_DNA-bd_sf"/>
</dbReference>
<dbReference type="InterPro" id="IPR000847">
    <property type="entry name" value="LysR_HTH_N"/>
</dbReference>
<dbReference type="InterPro" id="IPR050950">
    <property type="entry name" value="HTH-type_LysR_regulators"/>
</dbReference>
<dbReference type="RefSeq" id="WP_126992028.1">
    <property type="nucleotide sequence ID" value="NZ_JTFC01000044.1"/>
</dbReference>
<evidence type="ECO:0000313" key="6">
    <source>
        <dbReference type="EMBL" id="RUS51939.1"/>
    </source>
</evidence>
<reference evidence="6 7" key="1">
    <citation type="submission" date="2014-11" db="EMBL/GenBank/DDBJ databases">
        <title>Genome sequence and analysis of novel Kurthia sp.</title>
        <authorList>
            <person name="Lawson J.N."/>
            <person name="Gonzalez J.E."/>
            <person name="Rinauldi L."/>
            <person name="Xuan Z."/>
            <person name="Firman A."/>
            <person name="Shaddox L."/>
            <person name="Trudeau A."/>
            <person name="Shah S."/>
            <person name="Reiman D."/>
        </authorList>
    </citation>
    <scope>NUCLEOTIDE SEQUENCE [LARGE SCALE GENOMIC DNA]</scope>
    <source>
        <strain evidence="6 7">3B1D</strain>
    </source>
</reference>
<sequence length="296" mass="33781">MEFYQLLYFETLAKVGNISHAAERLNLSQSALSRSIQNLEKEVGAPLFTRESRGVTLNTYGEVFLEHATNAINEIQTAEHKIQDLINPTHGTIRLAFTQPLGSDYIPMLISAFTEKYPNIQFKLSQDTTRKILKQLNRDEIDIGFCSPFSANTTIEKYTILEEELIMLVPKNHPLSKQKEVHLDEFALEKFIVFKEDTSVREVTDYICHEAGFEPTIVFEGIAEKSIIDLVSKNFGVAIVPIGIPLFDFPVVPLKILNQPVHHRTQLTWAKDRYISPAVRNFIQFTKKLVDEQSNL</sequence>
<dbReference type="GO" id="GO:0003677">
    <property type="term" value="F:DNA binding"/>
    <property type="evidence" value="ECO:0007669"/>
    <property type="project" value="UniProtKB-KW"/>
</dbReference>
<evidence type="ECO:0000256" key="2">
    <source>
        <dbReference type="ARBA" id="ARBA00023015"/>
    </source>
</evidence>
<dbReference type="SUPFAM" id="SSF53850">
    <property type="entry name" value="Periplasmic binding protein-like II"/>
    <property type="match status" value="1"/>
</dbReference>
<dbReference type="Pfam" id="PF00126">
    <property type="entry name" value="HTH_1"/>
    <property type="match status" value="1"/>
</dbReference>
<keyword evidence="2" id="KW-0805">Transcription regulation</keyword>
<dbReference type="GO" id="GO:0003700">
    <property type="term" value="F:DNA-binding transcription factor activity"/>
    <property type="evidence" value="ECO:0007669"/>
    <property type="project" value="InterPro"/>
</dbReference>
<comment type="similarity">
    <text evidence="1">Belongs to the LysR transcriptional regulatory family.</text>
</comment>
<keyword evidence="7" id="KW-1185">Reference proteome</keyword>
<keyword evidence="3" id="KW-0238">DNA-binding</keyword>
<name>A0A433RPH9_9BACL</name>
<gene>
    <name evidence="6" type="ORF">QI30_18255</name>
</gene>
<evidence type="ECO:0000313" key="7">
    <source>
        <dbReference type="Proteomes" id="UP000288623"/>
    </source>
</evidence>
<dbReference type="PROSITE" id="PS50931">
    <property type="entry name" value="HTH_LYSR"/>
    <property type="match status" value="1"/>
</dbReference>
<keyword evidence="4" id="KW-0804">Transcription</keyword>
<dbReference type="InterPro" id="IPR005119">
    <property type="entry name" value="LysR_subst-bd"/>
</dbReference>
<dbReference type="Pfam" id="PF03466">
    <property type="entry name" value="LysR_substrate"/>
    <property type="match status" value="1"/>
</dbReference>
<dbReference type="Gene3D" id="1.10.10.10">
    <property type="entry name" value="Winged helix-like DNA-binding domain superfamily/Winged helix DNA-binding domain"/>
    <property type="match status" value="1"/>
</dbReference>
<organism evidence="6 7">
    <name type="scientific">Candidatus Kurthia intestinigallinarum</name>
    <dbReference type="NCBI Taxonomy" id="1562256"/>
    <lineage>
        <taxon>Bacteria</taxon>
        <taxon>Bacillati</taxon>
        <taxon>Bacillota</taxon>
        <taxon>Bacilli</taxon>
        <taxon>Bacillales</taxon>
        <taxon>Caryophanaceae</taxon>
        <taxon>Kurthia</taxon>
    </lineage>
</organism>
<dbReference type="InterPro" id="IPR036390">
    <property type="entry name" value="WH_DNA-bd_sf"/>
</dbReference>
<accession>A0A433RPH9</accession>
<dbReference type="GO" id="GO:0005829">
    <property type="term" value="C:cytosol"/>
    <property type="evidence" value="ECO:0007669"/>
    <property type="project" value="TreeGrafter"/>
</dbReference>
<dbReference type="OrthoDB" id="8479357at2"/>
<evidence type="ECO:0000256" key="1">
    <source>
        <dbReference type="ARBA" id="ARBA00009437"/>
    </source>
</evidence>
<dbReference type="Proteomes" id="UP000288623">
    <property type="component" value="Unassembled WGS sequence"/>
</dbReference>
<dbReference type="FunFam" id="1.10.10.10:FF:000001">
    <property type="entry name" value="LysR family transcriptional regulator"/>
    <property type="match status" value="1"/>
</dbReference>
<feature type="domain" description="HTH lysR-type" evidence="5">
    <location>
        <begin position="1"/>
        <end position="58"/>
    </location>
</feature>